<comment type="subcellular location">
    <subcellularLocation>
        <location evidence="1">Cytoplasm</location>
    </subcellularLocation>
</comment>
<dbReference type="Gene3D" id="1.25.10.10">
    <property type="entry name" value="Leucine-rich Repeat Variant"/>
    <property type="match status" value="1"/>
</dbReference>
<dbReference type="FunCoup" id="A0A3Q3EGQ2">
    <property type="interactions" value="1329"/>
</dbReference>
<proteinExistence type="inferred from homology"/>
<dbReference type="InterPro" id="IPR038904">
    <property type="entry name" value="BRAT1"/>
</dbReference>
<organism evidence="4 5">
    <name type="scientific">Labrus bergylta</name>
    <name type="common">ballan wrasse</name>
    <dbReference type="NCBI Taxonomy" id="56723"/>
    <lineage>
        <taxon>Eukaryota</taxon>
        <taxon>Metazoa</taxon>
        <taxon>Chordata</taxon>
        <taxon>Craniata</taxon>
        <taxon>Vertebrata</taxon>
        <taxon>Euteleostomi</taxon>
        <taxon>Actinopterygii</taxon>
        <taxon>Neopterygii</taxon>
        <taxon>Teleostei</taxon>
        <taxon>Neoteleostei</taxon>
        <taxon>Acanthomorphata</taxon>
        <taxon>Eupercaria</taxon>
        <taxon>Labriformes</taxon>
        <taxon>Labridae</taxon>
        <taxon>Labrus</taxon>
    </lineage>
</organism>
<evidence type="ECO:0000256" key="1">
    <source>
        <dbReference type="ARBA" id="ARBA00004496"/>
    </source>
</evidence>
<dbReference type="GeneTree" id="ENSGT00390000017551"/>
<reference evidence="4" key="1">
    <citation type="submission" date="2025-08" db="UniProtKB">
        <authorList>
            <consortium name="Ensembl"/>
        </authorList>
    </citation>
    <scope>IDENTIFICATION</scope>
</reference>
<dbReference type="InterPro" id="IPR011989">
    <property type="entry name" value="ARM-like"/>
</dbReference>
<dbReference type="PANTHER" id="PTHR21331:SF2">
    <property type="entry name" value="BRCA1-ASSOCIATED ATM ACTIVATOR 1"/>
    <property type="match status" value="1"/>
</dbReference>
<dbReference type="InterPro" id="IPR016024">
    <property type="entry name" value="ARM-type_fold"/>
</dbReference>
<evidence type="ECO:0000313" key="4">
    <source>
        <dbReference type="Ensembl" id="ENSLBEP00000006691.1"/>
    </source>
</evidence>
<dbReference type="GO" id="GO:0005634">
    <property type="term" value="C:nucleus"/>
    <property type="evidence" value="ECO:0007669"/>
    <property type="project" value="TreeGrafter"/>
</dbReference>
<comment type="similarity">
    <text evidence="3">Belongs to the BRAT1 family.</text>
</comment>
<protein>
    <submittedName>
        <fullName evidence="4">BRCA1 associated ATM activator 1</fullName>
    </submittedName>
</protein>
<keyword evidence="5" id="KW-1185">Reference proteome</keyword>
<dbReference type="STRING" id="56723.ENSLBEP00000006691"/>
<dbReference type="Ensembl" id="ENSLBET00000007030.1">
    <property type="protein sequence ID" value="ENSLBEP00000006691.1"/>
    <property type="gene ID" value="ENSLBEG00000005159.1"/>
</dbReference>
<dbReference type="PANTHER" id="PTHR21331">
    <property type="entry name" value="BRCA1-ASSOCIATED ATM ACTIVATOR 1"/>
    <property type="match status" value="1"/>
</dbReference>
<reference evidence="4" key="2">
    <citation type="submission" date="2025-09" db="UniProtKB">
        <authorList>
            <consortium name="Ensembl"/>
        </authorList>
    </citation>
    <scope>IDENTIFICATION</scope>
</reference>
<name>A0A3Q3EGQ2_9LABR</name>
<dbReference type="GO" id="GO:0006974">
    <property type="term" value="P:DNA damage response"/>
    <property type="evidence" value="ECO:0007669"/>
    <property type="project" value="InterPro"/>
</dbReference>
<evidence type="ECO:0000256" key="3">
    <source>
        <dbReference type="ARBA" id="ARBA00061308"/>
    </source>
</evidence>
<accession>A0A3Q3EGQ2</accession>
<dbReference type="InParanoid" id="A0A3Q3EGQ2"/>
<dbReference type="Proteomes" id="UP000261660">
    <property type="component" value="Unplaced"/>
</dbReference>
<sequence>MDSECVSLLPRVCKVLADSGSLPDDTSLEKLLDWFTMLIKTGESVLESCPCVTEFISTVVCNTASEPSVLSFTLKLTGLLAATEDGFLTLQECSALDQAFSLQHWQGAGLWEDPCLRIGWIQGLKNSLQHPKALSFFVQSDFIQPLIQLQTDTSLFVAAAANQMLADVLLLFQPVSSSGCNSMDEKEEKVNGSTLHASNIDLEQPAVTMETSAEYTAVVKVVSQYLKESIVPKENTQLQKTKQTLKLLALLLAQARPPLRDELLQTVSGSLEEVVTAGYSQLTLPLLEVILAAYSSRTESVLVQRVGSLLSSMLNINKPAEVIQAAAAFLRSGHHDTTHTPQAVRILLLPLDIITGHTLLGTDISADDQQFTRADHLTNKTSCISLICTCLTNTSNITLVPSGLLPCPPALIITAVLSLMRICRGVSTSSSSGCGDICRNVIGSGKVQKCALDALTFLSSSPGAKEKISEVFTVLIKYLENPDSEPTVIHKTYQAIIKWISVCTDFSFITDQLRRDLVEVVKKRVCDMRWEVRDSTVEFLGHLAGVSVSLKSAEEVCSASEALLGGCSTTPLLREALQDTESYVRASAVSSLAKTLTHSWQQGAAHTQEETEIVSRLLEILSKDTEGFARRAVVQYFIAWFSTSSSASHLTQSVHSVVSQGSADLDWEVKFHTLELAELLMDEIFSGRQGYRKSLDTHHDAQHPYGVVSEQAYTLHTHKEGVASDLSRVLKNLVEQGVVSVLLSSVIDCDRPVALKACQLLITLRQTVCPLLLGNQDASTETIDRVSCELPGWGWGLEIRKILGIKKSNDAQEMDMMAKVETGEECAVEGGDSVTVGLCEVLGSLGLDNMLDVLTQSSDHIHNSPLSLLQDILTARAANTSSDTQPGQEVIVDCY</sequence>
<keyword evidence="2" id="KW-0963">Cytoplasm</keyword>
<evidence type="ECO:0000256" key="2">
    <source>
        <dbReference type="ARBA" id="ARBA00022490"/>
    </source>
</evidence>
<dbReference type="AlphaFoldDB" id="A0A3Q3EGQ2"/>
<dbReference type="SUPFAM" id="SSF48371">
    <property type="entry name" value="ARM repeat"/>
    <property type="match status" value="1"/>
</dbReference>
<evidence type="ECO:0000313" key="5">
    <source>
        <dbReference type="Proteomes" id="UP000261660"/>
    </source>
</evidence>
<dbReference type="GO" id="GO:0005737">
    <property type="term" value="C:cytoplasm"/>
    <property type="evidence" value="ECO:0007669"/>
    <property type="project" value="UniProtKB-SubCell"/>
</dbReference>
<dbReference type="GO" id="GO:0008283">
    <property type="term" value="P:cell population proliferation"/>
    <property type="evidence" value="ECO:0007669"/>
    <property type="project" value="InterPro"/>
</dbReference>